<evidence type="ECO:0000313" key="1">
    <source>
        <dbReference type="EMBL" id="PKK58908.1"/>
    </source>
</evidence>
<accession>A0A2N1MBB7</accession>
<evidence type="ECO:0000313" key="2">
    <source>
        <dbReference type="Proteomes" id="UP000233469"/>
    </source>
</evidence>
<protein>
    <submittedName>
        <fullName evidence="1">Uncharacterized protein</fullName>
    </submittedName>
</protein>
<proteinExistence type="predicted"/>
<dbReference type="EMBL" id="LLXL01003312">
    <property type="protein sequence ID" value="PKK58908.1"/>
    <property type="molecule type" value="Genomic_DNA"/>
</dbReference>
<gene>
    <name evidence="1" type="ORF">RhiirC2_763064</name>
</gene>
<reference evidence="1 2" key="1">
    <citation type="submission" date="2016-04" db="EMBL/GenBank/DDBJ databases">
        <title>Genome analyses suggest a sexual origin of heterokaryosis in a supposedly ancient asexual fungus.</title>
        <authorList>
            <person name="Ropars J."/>
            <person name="Sedzielewska K."/>
            <person name="Noel J."/>
            <person name="Charron P."/>
            <person name="Farinelli L."/>
            <person name="Marton T."/>
            <person name="Kruger M."/>
            <person name="Pelin A."/>
            <person name="Brachmann A."/>
            <person name="Corradi N."/>
        </authorList>
    </citation>
    <scope>NUCLEOTIDE SEQUENCE [LARGE SCALE GENOMIC DNA]</scope>
    <source>
        <strain evidence="1 2">C2</strain>
    </source>
</reference>
<name>A0A2N1MBB7_9GLOM</name>
<dbReference type="Proteomes" id="UP000233469">
    <property type="component" value="Unassembled WGS sequence"/>
</dbReference>
<dbReference type="AlphaFoldDB" id="A0A2N1MBB7"/>
<comment type="caution">
    <text evidence="1">The sequence shown here is derived from an EMBL/GenBank/DDBJ whole genome shotgun (WGS) entry which is preliminary data.</text>
</comment>
<organism evidence="1 2">
    <name type="scientific">Rhizophagus irregularis</name>
    <dbReference type="NCBI Taxonomy" id="588596"/>
    <lineage>
        <taxon>Eukaryota</taxon>
        <taxon>Fungi</taxon>
        <taxon>Fungi incertae sedis</taxon>
        <taxon>Mucoromycota</taxon>
        <taxon>Glomeromycotina</taxon>
        <taxon>Glomeromycetes</taxon>
        <taxon>Glomerales</taxon>
        <taxon>Glomeraceae</taxon>
        <taxon>Rhizophagus</taxon>
    </lineage>
</organism>
<reference evidence="1 2" key="2">
    <citation type="submission" date="2017-10" db="EMBL/GenBank/DDBJ databases">
        <title>Extensive intraspecific genome diversity in a model arbuscular mycorrhizal fungus.</title>
        <authorList>
            <person name="Chen E.C.H."/>
            <person name="Morin E."/>
            <person name="Baudet D."/>
            <person name="Noel J."/>
            <person name="Ndikumana S."/>
            <person name="Charron P."/>
            <person name="St-Onge C."/>
            <person name="Giorgi J."/>
            <person name="Grigoriev I.V."/>
            <person name="Roux C."/>
            <person name="Martin F.M."/>
            <person name="Corradi N."/>
        </authorList>
    </citation>
    <scope>NUCLEOTIDE SEQUENCE [LARGE SCALE GENOMIC DNA]</scope>
    <source>
        <strain evidence="1 2">C2</strain>
    </source>
</reference>
<sequence>MKRLEQGIVMNVLKEDYWIVAGLGCITTDLPQGNDLTGIKRHGAIKGCRTCLVAKENATDENLDITSISRYHHITDTQFEDMFAAPTLMQ</sequence>